<reference evidence="3" key="2">
    <citation type="submission" date="2016-03" db="EMBL/GenBank/DDBJ databases">
        <title>Full-length assembly of Arabidopsis thaliana Ler reveals the complement of translocations and inversions.</title>
        <authorList>
            <person name="Zapata L."/>
            <person name="Schneeberger K."/>
            <person name="Ossowski S."/>
        </authorList>
    </citation>
    <scope>NUCLEOTIDE SEQUENCE [LARGE SCALE GENOMIC DNA]</scope>
    <source>
        <tissue evidence="3">Leaf</tissue>
    </source>
</reference>
<dbReference type="Proteomes" id="UP000078284">
    <property type="component" value="Chromosome 5"/>
</dbReference>
<keyword evidence="1" id="KW-0812">Transmembrane</keyword>
<evidence type="ECO:0000256" key="1">
    <source>
        <dbReference type="SAM" id="Phobius"/>
    </source>
</evidence>
<reference evidence="2 5" key="3">
    <citation type="submission" date="2020-09" db="EMBL/GenBank/DDBJ databases">
        <authorList>
            <person name="Ashkenazy H."/>
        </authorList>
    </citation>
    <scope>NUCLEOTIDE SEQUENCE [LARGE SCALE GENOMIC DNA]</scope>
    <source>
        <strain evidence="5">cv. Cdm-0</strain>
    </source>
</reference>
<evidence type="ECO:0000313" key="4">
    <source>
        <dbReference type="Proteomes" id="UP000078284"/>
    </source>
</evidence>
<dbReference type="AlphaFoldDB" id="A0A178UMF7"/>
<dbReference type="Proteomes" id="UP000516314">
    <property type="component" value="Chromosome 5"/>
</dbReference>
<dbReference type="InterPro" id="IPR029164">
    <property type="entry name" value="PIG-Y"/>
</dbReference>
<keyword evidence="1" id="KW-0472">Membrane</keyword>
<feature type="transmembrane region" description="Helical" evidence="1">
    <location>
        <begin position="6"/>
        <end position="25"/>
    </location>
</feature>
<name>A0A178UMF7_ARATH</name>
<organism evidence="3 4">
    <name type="scientific">Arabidopsis thaliana</name>
    <name type="common">Mouse-ear cress</name>
    <dbReference type="NCBI Taxonomy" id="3702"/>
    <lineage>
        <taxon>Eukaryota</taxon>
        <taxon>Viridiplantae</taxon>
        <taxon>Streptophyta</taxon>
        <taxon>Embryophyta</taxon>
        <taxon>Tracheophyta</taxon>
        <taxon>Spermatophyta</taxon>
        <taxon>Magnoliopsida</taxon>
        <taxon>eudicotyledons</taxon>
        <taxon>Gunneridae</taxon>
        <taxon>Pentapetalae</taxon>
        <taxon>rosids</taxon>
        <taxon>malvids</taxon>
        <taxon>Brassicales</taxon>
        <taxon>Brassicaceae</taxon>
        <taxon>Camelineae</taxon>
        <taxon>Arabidopsis</taxon>
    </lineage>
</organism>
<proteinExistence type="predicted"/>
<dbReference type="EMBL" id="LUHQ01000005">
    <property type="protein sequence ID" value="OAO94710.1"/>
    <property type="molecule type" value="Genomic_DNA"/>
</dbReference>
<evidence type="ECO:0000313" key="5">
    <source>
        <dbReference type="Proteomes" id="UP000516314"/>
    </source>
</evidence>
<dbReference type="Pfam" id="PF15159">
    <property type="entry name" value="PIG-Y"/>
    <property type="match status" value="1"/>
</dbReference>
<feature type="transmembrane region" description="Helical" evidence="1">
    <location>
        <begin position="45"/>
        <end position="65"/>
    </location>
</feature>
<keyword evidence="1" id="KW-1133">Transmembrane helix</keyword>
<sequence length="74" mass="8379">MKFWGGLLVIVGCVSFVGFVFVAIVSKLFPLSDNPIIQAIQNDRYYCFLAPLTLPALLVAVYFHWLSMKLFKHA</sequence>
<dbReference type="EMBL" id="LR881470">
    <property type="protein sequence ID" value="CAD5331511.1"/>
    <property type="molecule type" value="Genomic_DNA"/>
</dbReference>
<dbReference type="PANTHER" id="PTHR36485:SF1">
    <property type="entry name" value="TRANSMEMBRANE PROTEIN"/>
    <property type="match status" value="1"/>
</dbReference>
<protein>
    <submittedName>
        <fullName evidence="2">(thale cress) hypothetical protein</fullName>
    </submittedName>
</protein>
<reference evidence="4" key="1">
    <citation type="journal article" date="2016" name="Proc. Natl. Acad. Sci. U.S.A.">
        <title>Chromosome-level assembly of Arabidopsis thaliana Ler reveals the extent of translocation and inversion polymorphisms.</title>
        <authorList>
            <person name="Zapata L."/>
            <person name="Ding J."/>
            <person name="Willing E.M."/>
            <person name="Hartwig B."/>
            <person name="Bezdan D."/>
            <person name="Jiao W.B."/>
            <person name="Patel V."/>
            <person name="Velikkakam James G."/>
            <person name="Koornneef M."/>
            <person name="Ossowski S."/>
            <person name="Schneeberger K."/>
        </authorList>
    </citation>
    <scope>NUCLEOTIDE SEQUENCE [LARGE SCALE GENOMIC DNA]</scope>
    <source>
        <strain evidence="4">cv. Landsberg erecta</strain>
    </source>
</reference>
<accession>A0A178UMF7</accession>
<evidence type="ECO:0000313" key="3">
    <source>
        <dbReference type="EMBL" id="OAO94710.1"/>
    </source>
</evidence>
<dbReference type="PANTHER" id="PTHR36485">
    <property type="entry name" value="OS01G0939000 PROTEIN"/>
    <property type="match status" value="1"/>
</dbReference>
<gene>
    <name evidence="3" type="ordered locus">AXX17_At5g12220</name>
    <name evidence="2" type="ORF">AT9943_LOCUS18978</name>
</gene>
<evidence type="ECO:0000313" key="2">
    <source>
        <dbReference type="EMBL" id="CAD5331511.1"/>
    </source>
</evidence>